<dbReference type="Proteomes" id="UP000663852">
    <property type="component" value="Unassembled WGS sequence"/>
</dbReference>
<name>A0A814HXE6_ADIRI</name>
<dbReference type="GO" id="GO:0010468">
    <property type="term" value="P:regulation of gene expression"/>
    <property type="evidence" value="ECO:0007669"/>
    <property type="project" value="TreeGrafter"/>
</dbReference>
<accession>A0A814HXE6</accession>
<evidence type="ECO:0000256" key="3">
    <source>
        <dbReference type="SAM" id="Coils"/>
    </source>
</evidence>
<organism evidence="6 9">
    <name type="scientific">Adineta ricciae</name>
    <name type="common">Rotifer</name>
    <dbReference type="NCBI Taxonomy" id="249248"/>
    <lineage>
        <taxon>Eukaryota</taxon>
        <taxon>Metazoa</taxon>
        <taxon>Spiralia</taxon>
        <taxon>Gnathifera</taxon>
        <taxon>Rotifera</taxon>
        <taxon>Eurotatoria</taxon>
        <taxon>Bdelloidea</taxon>
        <taxon>Adinetida</taxon>
        <taxon>Adinetidae</taxon>
        <taxon>Adineta</taxon>
    </lineage>
</organism>
<feature type="region of interest" description="Disordered" evidence="4">
    <location>
        <begin position="176"/>
        <end position="216"/>
    </location>
</feature>
<dbReference type="EMBL" id="CAJNOR010010252">
    <property type="protein sequence ID" value="CAF1652313.1"/>
    <property type="molecule type" value="Genomic_DNA"/>
</dbReference>
<dbReference type="GO" id="GO:0003723">
    <property type="term" value="F:RNA binding"/>
    <property type="evidence" value="ECO:0007669"/>
    <property type="project" value="InterPro"/>
</dbReference>
<dbReference type="AlphaFoldDB" id="A0A814HXE6"/>
<reference evidence="6" key="1">
    <citation type="submission" date="2021-02" db="EMBL/GenBank/DDBJ databases">
        <authorList>
            <person name="Nowell W R."/>
        </authorList>
    </citation>
    <scope>NUCLEOTIDE SEQUENCE</scope>
</reference>
<comment type="caution">
    <text evidence="6">The sequence shown here is derived from an EMBL/GenBank/DDBJ whole genome shotgun (WGS) entry which is preliminary data.</text>
</comment>
<evidence type="ECO:0000313" key="6">
    <source>
        <dbReference type="EMBL" id="CAF1014398.1"/>
    </source>
</evidence>
<dbReference type="InterPro" id="IPR000504">
    <property type="entry name" value="RRM_dom"/>
</dbReference>
<sequence>MRVAPSDVRQCALIRGTRSSTTKEMVCAYCEKYGPISYAQLSTNPQGAIRGYNIVYKQEQSVNRFMDDRPHQIDGQSVKVRRCIHSDEEWRLTNKVIITTSDSSHDKQIFHEETLRDYFSRYGTVRVCQIDTYHGRPCAYLHFANFDRVDQLINDKPHSIHKILLNVRKYIHDDKADVKLTKKRREPSPANSKERYTKQRRSSTSKSSSDICTTQTSAKNKEISRLKIANEVLMQEVQSLISPSVDPPTVDNEILHLKTEYQRLSTQLSQLRDTQQAELLNKLYSDVSKLFQQIKDMRQETKTFDDELFEKYTIEYILSLTEQDVKQRREQLEKENQLLLLIKQNLLNK</sequence>
<dbReference type="Proteomes" id="UP000663828">
    <property type="component" value="Unassembled WGS sequence"/>
</dbReference>
<evidence type="ECO:0000259" key="5">
    <source>
        <dbReference type="SMART" id="SM00360"/>
    </source>
</evidence>
<dbReference type="PANTHER" id="PTHR48033:SF10">
    <property type="entry name" value="RNA-BINDING PROTEIN SQUID"/>
    <property type="match status" value="1"/>
</dbReference>
<dbReference type="EMBL" id="CAJNOJ010000066">
    <property type="protein sequence ID" value="CAF1014398.1"/>
    <property type="molecule type" value="Genomic_DNA"/>
</dbReference>
<dbReference type="InterPro" id="IPR035979">
    <property type="entry name" value="RBD_domain_sf"/>
</dbReference>
<evidence type="ECO:0000256" key="1">
    <source>
        <dbReference type="ARBA" id="ARBA00004123"/>
    </source>
</evidence>
<evidence type="ECO:0000256" key="2">
    <source>
        <dbReference type="ARBA" id="ARBA00023242"/>
    </source>
</evidence>
<evidence type="ECO:0000313" key="7">
    <source>
        <dbReference type="EMBL" id="CAF1652313.1"/>
    </source>
</evidence>
<evidence type="ECO:0000313" key="8">
    <source>
        <dbReference type="Proteomes" id="UP000663828"/>
    </source>
</evidence>
<dbReference type="InterPro" id="IPR012677">
    <property type="entry name" value="Nucleotide-bd_a/b_plait_sf"/>
</dbReference>
<evidence type="ECO:0000256" key="4">
    <source>
        <dbReference type="SAM" id="MobiDB-lite"/>
    </source>
</evidence>
<protein>
    <recommendedName>
        <fullName evidence="5">RRM domain-containing protein</fullName>
    </recommendedName>
</protein>
<keyword evidence="8" id="KW-1185">Reference proteome</keyword>
<keyword evidence="3" id="KW-0175">Coiled coil</keyword>
<dbReference type="SMART" id="SM00360">
    <property type="entry name" value="RRM"/>
    <property type="match status" value="2"/>
</dbReference>
<dbReference type="Gene3D" id="3.30.70.330">
    <property type="match status" value="2"/>
</dbReference>
<feature type="domain" description="RRM" evidence="5">
    <location>
        <begin position="11"/>
        <end position="81"/>
    </location>
</feature>
<comment type="subcellular location">
    <subcellularLocation>
        <location evidence="1">Nucleus</location>
    </subcellularLocation>
</comment>
<dbReference type="PANTHER" id="PTHR48033">
    <property type="entry name" value="RNA-BINDING (RRM/RBD/RNP MOTIFS) FAMILY PROTEIN"/>
    <property type="match status" value="1"/>
</dbReference>
<proteinExistence type="predicted"/>
<dbReference type="GO" id="GO:0000785">
    <property type="term" value="C:chromatin"/>
    <property type="evidence" value="ECO:0007669"/>
    <property type="project" value="TreeGrafter"/>
</dbReference>
<gene>
    <name evidence="6" type="ORF">EDS130_LOCUS15561</name>
    <name evidence="7" type="ORF">XAT740_LOCUS55224</name>
</gene>
<evidence type="ECO:0000313" key="9">
    <source>
        <dbReference type="Proteomes" id="UP000663852"/>
    </source>
</evidence>
<keyword evidence="2" id="KW-0539">Nucleus</keyword>
<feature type="coiled-coil region" evidence="3">
    <location>
        <begin position="254"/>
        <end position="300"/>
    </location>
</feature>
<feature type="domain" description="RRM" evidence="5">
    <location>
        <begin position="95"/>
        <end position="168"/>
    </location>
</feature>
<dbReference type="GO" id="GO:0005654">
    <property type="term" value="C:nucleoplasm"/>
    <property type="evidence" value="ECO:0007669"/>
    <property type="project" value="TreeGrafter"/>
</dbReference>
<dbReference type="SUPFAM" id="SSF54928">
    <property type="entry name" value="RNA-binding domain, RBD"/>
    <property type="match status" value="1"/>
</dbReference>